<evidence type="ECO:0000313" key="2">
    <source>
        <dbReference type="Proteomes" id="UP000243459"/>
    </source>
</evidence>
<name>A0A5P1ET10_ASPOF</name>
<keyword evidence="2" id="KW-1185">Reference proteome</keyword>
<organism evidence="1 2">
    <name type="scientific">Asparagus officinalis</name>
    <name type="common">Garden asparagus</name>
    <dbReference type="NCBI Taxonomy" id="4686"/>
    <lineage>
        <taxon>Eukaryota</taxon>
        <taxon>Viridiplantae</taxon>
        <taxon>Streptophyta</taxon>
        <taxon>Embryophyta</taxon>
        <taxon>Tracheophyta</taxon>
        <taxon>Spermatophyta</taxon>
        <taxon>Magnoliopsida</taxon>
        <taxon>Liliopsida</taxon>
        <taxon>Asparagales</taxon>
        <taxon>Asparagaceae</taxon>
        <taxon>Asparagoideae</taxon>
        <taxon>Asparagus</taxon>
    </lineage>
</organism>
<dbReference type="Proteomes" id="UP000243459">
    <property type="component" value="Chromosome 5"/>
</dbReference>
<gene>
    <name evidence="1" type="ORF">A4U43_C05F19680</name>
</gene>
<dbReference type="EMBL" id="CM007385">
    <property type="protein sequence ID" value="ONK69132.1"/>
    <property type="molecule type" value="Genomic_DNA"/>
</dbReference>
<accession>A0A5P1ET10</accession>
<evidence type="ECO:0000313" key="1">
    <source>
        <dbReference type="EMBL" id="ONK69132.1"/>
    </source>
</evidence>
<proteinExistence type="predicted"/>
<dbReference type="Gramene" id="ONK69132">
    <property type="protein sequence ID" value="ONK69132"/>
    <property type="gene ID" value="A4U43_C05F19680"/>
</dbReference>
<reference evidence="2" key="1">
    <citation type="journal article" date="2017" name="Nat. Commun.">
        <title>The asparagus genome sheds light on the origin and evolution of a young Y chromosome.</title>
        <authorList>
            <person name="Harkess A."/>
            <person name="Zhou J."/>
            <person name="Xu C."/>
            <person name="Bowers J.E."/>
            <person name="Van der Hulst R."/>
            <person name="Ayyampalayam S."/>
            <person name="Mercati F."/>
            <person name="Riccardi P."/>
            <person name="McKain M.R."/>
            <person name="Kakrana A."/>
            <person name="Tang H."/>
            <person name="Ray J."/>
            <person name="Groenendijk J."/>
            <person name="Arikit S."/>
            <person name="Mathioni S.M."/>
            <person name="Nakano M."/>
            <person name="Shan H."/>
            <person name="Telgmann-Rauber A."/>
            <person name="Kanno A."/>
            <person name="Yue Z."/>
            <person name="Chen H."/>
            <person name="Li W."/>
            <person name="Chen Y."/>
            <person name="Xu X."/>
            <person name="Zhang Y."/>
            <person name="Luo S."/>
            <person name="Chen H."/>
            <person name="Gao J."/>
            <person name="Mao Z."/>
            <person name="Pires J.C."/>
            <person name="Luo M."/>
            <person name="Kudrna D."/>
            <person name="Wing R.A."/>
            <person name="Meyers B.C."/>
            <person name="Yi K."/>
            <person name="Kong H."/>
            <person name="Lavrijsen P."/>
            <person name="Sunseri F."/>
            <person name="Falavigna A."/>
            <person name="Ye Y."/>
            <person name="Leebens-Mack J.H."/>
            <person name="Chen G."/>
        </authorList>
    </citation>
    <scope>NUCLEOTIDE SEQUENCE [LARGE SCALE GENOMIC DNA]</scope>
    <source>
        <strain evidence="2">cv. DH0086</strain>
    </source>
</reference>
<dbReference type="AlphaFoldDB" id="A0A5P1ET10"/>
<protein>
    <submittedName>
        <fullName evidence="1">Uncharacterized protein</fullName>
    </submittedName>
</protein>
<sequence length="86" mass="9639">MIIQQLVYVLCHDSNSHHSIFRRGGTLFKVPEALVPPAGARVMSLTDGLSKNAFVLWDTWFSVRFDTASQQKMEMDGEGGKKKPET</sequence>